<name>A0AAJ6QNB4_9ACAR</name>
<sequence>MHEGCRVPTRNVVSACLGVLVITTLCVSLFHPKWFFLTALGKGHGLPPSQTSYYIGVQNWFHPPVHRCASNHEVKSLQSVIIVVTCLALLNSLTQFLMDACDVDILQFRRNAVPSVISVILCVACIGLAYHLSCVLTRCTANAAVQVSFALSYYLQALSGVLATFVAGVNLVVPPSSRSRRQNLLMYEGGSENDWPPLPPYTP</sequence>
<accession>A0AAJ6QNB4</accession>
<organism evidence="3 4">
    <name type="scientific">Galendromus occidentalis</name>
    <name type="common">western predatory mite</name>
    <dbReference type="NCBI Taxonomy" id="34638"/>
    <lineage>
        <taxon>Eukaryota</taxon>
        <taxon>Metazoa</taxon>
        <taxon>Ecdysozoa</taxon>
        <taxon>Arthropoda</taxon>
        <taxon>Chelicerata</taxon>
        <taxon>Arachnida</taxon>
        <taxon>Acari</taxon>
        <taxon>Parasitiformes</taxon>
        <taxon>Mesostigmata</taxon>
        <taxon>Gamasina</taxon>
        <taxon>Phytoseioidea</taxon>
        <taxon>Phytoseiidae</taxon>
        <taxon>Typhlodrominae</taxon>
        <taxon>Galendromus</taxon>
    </lineage>
</organism>
<reference evidence="4" key="1">
    <citation type="submission" date="2025-08" db="UniProtKB">
        <authorList>
            <consortium name="RefSeq"/>
        </authorList>
    </citation>
    <scope>IDENTIFICATION</scope>
</reference>
<dbReference type="InterPro" id="IPR046795">
    <property type="entry name" value="TMEM127_TM"/>
</dbReference>
<feature type="transmembrane region" description="Helical" evidence="1">
    <location>
        <begin position="112"/>
        <end position="133"/>
    </location>
</feature>
<keyword evidence="1" id="KW-1133">Transmembrane helix</keyword>
<evidence type="ECO:0000256" key="1">
    <source>
        <dbReference type="SAM" id="Phobius"/>
    </source>
</evidence>
<dbReference type="RefSeq" id="XP_003738500.1">
    <property type="nucleotide sequence ID" value="XM_003738452.2"/>
</dbReference>
<keyword evidence="3" id="KW-1185">Reference proteome</keyword>
<feature type="transmembrane region" description="Helical" evidence="1">
    <location>
        <begin position="12"/>
        <end position="30"/>
    </location>
</feature>
<evidence type="ECO:0000313" key="4">
    <source>
        <dbReference type="RefSeq" id="XP_003738500.1"/>
    </source>
</evidence>
<gene>
    <name evidence="4" type="primary">LOC100909104</name>
</gene>
<evidence type="ECO:0000313" key="3">
    <source>
        <dbReference type="Proteomes" id="UP000694867"/>
    </source>
</evidence>
<protein>
    <submittedName>
        <fullName evidence="4">Uncharacterized protein LOC100909104</fullName>
    </submittedName>
</protein>
<feature type="transmembrane region" description="Helical" evidence="1">
    <location>
        <begin position="80"/>
        <end position="100"/>
    </location>
</feature>
<keyword evidence="1" id="KW-0472">Membrane</keyword>
<proteinExistence type="predicted"/>
<dbReference type="KEGG" id="goe:100909104"/>
<feature type="transmembrane region" description="Helical" evidence="1">
    <location>
        <begin position="153"/>
        <end position="173"/>
    </location>
</feature>
<dbReference type="GeneID" id="100909104"/>
<dbReference type="Pfam" id="PF20517">
    <property type="entry name" value="TMEM127"/>
    <property type="match status" value="1"/>
</dbReference>
<dbReference type="PANTHER" id="PTHR28358">
    <property type="entry name" value="TRANSMEMBRANE PROTEIN 127"/>
    <property type="match status" value="1"/>
</dbReference>
<dbReference type="InterPro" id="IPR033331">
    <property type="entry name" value="TMEM127"/>
</dbReference>
<feature type="domain" description="Transmembrane protein 127 transmembrane region" evidence="2">
    <location>
        <begin position="71"/>
        <end position="172"/>
    </location>
</feature>
<keyword evidence="1" id="KW-0812">Transmembrane</keyword>
<dbReference type="GO" id="GO:0016020">
    <property type="term" value="C:membrane"/>
    <property type="evidence" value="ECO:0007669"/>
    <property type="project" value="TreeGrafter"/>
</dbReference>
<dbReference type="GO" id="GO:0008285">
    <property type="term" value="P:negative regulation of cell population proliferation"/>
    <property type="evidence" value="ECO:0007669"/>
    <property type="project" value="InterPro"/>
</dbReference>
<dbReference type="Proteomes" id="UP000694867">
    <property type="component" value="Unplaced"/>
</dbReference>
<dbReference type="GO" id="GO:0032007">
    <property type="term" value="P:negative regulation of TOR signaling"/>
    <property type="evidence" value="ECO:0007669"/>
    <property type="project" value="InterPro"/>
</dbReference>
<evidence type="ECO:0000259" key="2">
    <source>
        <dbReference type="Pfam" id="PF20517"/>
    </source>
</evidence>
<dbReference type="AlphaFoldDB" id="A0AAJ6QNB4"/>
<dbReference type="PANTHER" id="PTHR28358:SF1">
    <property type="entry name" value="TRANSMEMBRANE PROTEIN 127"/>
    <property type="match status" value="1"/>
</dbReference>